<proteinExistence type="predicted"/>
<dbReference type="AlphaFoldDB" id="A0AAV9MRY2"/>
<evidence type="ECO:0000313" key="5">
    <source>
        <dbReference type="EMBL" id="KAK5043491.1"/>
    </source>
</evidence>
<dbReference type="PANTHER" id="PTHR47424:SF12">
    <property type="entry name" value="TRANSCRIPTION FACTOR ASQA"/>
    <property type="match status" value="1"/>
</dbReference>
<dbReference type="Proteomes" id="UP001358417">
    <property type="component" value="Unassembled WGS sequence"/>
</dbReference>
<dbReference type="GeneID" id="89980082"/>
<dbReference type="CDD" id="cd12148">
    <property type="entry name" value="fungal_TF_MHR"/>
    <property type="match status" value="1"/>
</dbReference>
<organism evidence="5 6">
    <name type="scientific">Exophiala bonariae</name>
    <dbReference type="NCBI Taxonomy" id="1690606"/>
    <lineage>
        <taxon>Eukaryota</taxon>
        <taxon>Fungi</taxon>
        <taxon>Dikarya</taxon>
        <taxon>Ascomycota</taxon>
        <taxon>Pezizomycotina</taxon>
        <taxon>Eurotiomycetes</taxon>
        <taxon>Chaetothyriomycetidae</taxon>
        <taxon>Chaetothyriales</taxon>
        <taxon>Herpotrichiellaceae</taxon>
        <taxon>Exophiala</taxon>
    </lineage>
</organism>
<comment type="caution">
    <text evidence="5">The sequence shown here is derived from an EMBL/GenBank/DDBJ whole genome shotgun (WGS) entry which is preliminary data.</text>
</comment>
<dbReference type="GO" id="GO:0005634">
    <property type="term" value="C:nucleus"/>
    <property type="evidence" value="ECO:0007669"/>
    <property type="project" value="TreeGrafter"/>
</dbReference>
<evidence type="ECO:0000256" key="2">
    <source>
        <dbReference type="ARBA" id="ARBA00023163"/>
    </source>
</evidence>
<dbReference type="GO" id="GO:0000981">
    <property type="term" value="F:DNA-binding transcription factor activity, RNA polymerase II-specific"/>
    <property type="evidence" value="ECO:0007669"/>
    <property type="project" value="TreeGrafter"/>
</dbReference>
<dbReference type="SMART" id="SM00906">
    <property type="entry name" value="Fungal_trans"/>
    <property type="match status" value="1"/>
</dbReference>
<sequence>MLDCRVEIVMRPGENVAAPEGSIFEPSLLRQAPREIGRLQLQVQQLRDQLDGFLLKDNDGEPTRPERPSKPNFTYLPEYLDPLRQYGGHSKYWQTIYSDDNLLRRGVCYGPASPQSFIQRLNRYLLSHSDCAVFPLVQIDIESMACTAANNLNSTKFTSIRATIANKAVIKLTKVQEEAMINLFWETFHPFLPIVDEGKFRTQFRVLWGQDSRYRQSSGLVDIVIALGLQHVAAISKPVWEFQWDEPAPFSNSQSFAYYRRSQIILQDELEAPSAATLQTQIFAVIYLFNAGLLNTANTVLATTIRTAVILGYHLDSPQGMTDEESVIRRRIFWTLYSLEMNVAMELGRPLAVSISRVQCPLPNGDSQQIPSGSSFFLHKSAICYAFNLLHIKLTLATRAVYVTFYNECADVLSKGAGENIYDNTESLETVAAFLIQKVAYLHCWIQDVPETLRNKRSGLAPTFSIGEASIQLDIMSPDWFQRESILLELRYHNLAMNLYRPFICFLGISAADGPLILDNAKTCIHHARAIIDIATQMLAETQILRGWYEAFRLQWNAALSLIGYLVAWPSETESLTCRKGLKRALQTFEMLSDNFPVASRAQQCVREFLDHASLPVRQNDEASTWIWWSFATEGDLDSGFGPAPFPETDNLGMSFNLFNPGEMIDDPVAAAPWSDQTLGFLV</sequence>
<keyword evidence="1" id="KW-0805">Transcription regulation</keyword>
<dbReference type="GO" id="GO:0000978">
    <property type="term" value="F:RNA polymerase II cis-regulatory region sequence-specific DNA binding"/>
    <property type="evidence" value="ECO:0007669"/>
    <property type="project" value="TreeGrafter"/>
</dbReference>
<dbReference type="InterPro" id="IPR007219">
    <property type="entry name" value="XnlR_reg_dom"/>
</dbReference>
<name>A0AAV9MRY2_9EURO</name>
<keyword evidence="2" id="KW-0804">Transcription</keyword>
<protein>
    <recommendedName>
        <fullName evidence="4">Xylanolytic transcriptional activator regulatory domain-containing protein</fullName>
    </recommendedName>
</protein>
<evidence type="ECO:0000313" key="6">
    <source>
        <dbReference type="Proteomes" id="UP001358417"/>
    </source>
</evidence>
<keyword evidence="3" id="KW-0539">Nucleus</keyword>
<evidence type="ECO:0000256" key="1">
    <source>
        <dbReference type="ARBA" id="ARBA00023015"/>
    </source>
</evidence>
<evidence type="ECO:0000259" key="4">
    <source>
        <dbReference type="SMART" id="SM00906"/>
    </source>
</evidence>
<dbReference type="GO" id="GO:0000435">
    <property type="term" value="P:positive regulation of transcription from RNA polymerase II promoter by galactose"/>
    <property type="evidence" value="ECO:0007669"/>
    <property type="project" value="TreeGrafter"/>
</dbReference>
<dbReference type="EMBL" id="JAVRRD010000061">
    <property type="protein sequence ID" value="KAK5043491.1"/>
    <property type="molecule type" value="Genomic_DNA"/>
</dbReference>
<reference evidence="5 6" key="1">
    <citation type="submission" date="2023-08" db="EMBL/GenBank/DDBJ databases">
        <title>Black Yeasts Isolated from many extreme environments.</title>
        <authorList>
            <person name="Coleine C."/>
            <person name="Stajich J.E."/>
            <person name="Selbmann L."/>
        </authorList>
    </citation>
    <scope>NUCLEOTIDE SEQUENCE [LARGE SCALE GENOMIC DNA]</scope>
    <source>
        <strain evidence="5 6">CCFEE 5792</strain>
    </source>
</reference>
<dbReference type="InterPro" id="IPR051127">
    <property type="entry name" value="Fungal_SecMet_Regulators"/>
</dbReference>
<gene>
    <name evidence="5" type="ORF">LTR84_011933</name>
</gene>
<dbReference type="PANTHER" id="PTHR47424">
    <property type="entry name" value="REGULATORY PROTEIN GAL4"/>
    <property type="match status" value="1"/>
</dbReference>
<dbReference type="GO" id="GO:0006351">
    <property type="term" value="P:DNA-templated transcription"/>
    <property type="evidence" value="ECO:0007669"/>
    <property type="project" value="InterPro"/>
</dbReference>
<keyword evidence="6" id="KW-1185">Reference proteome</keyword>
<dbReference type="Pfam" id="PF04082">
    <property type="entry name" value="Fungal_trans"/>
    <property type="match status" value="1"/>
</dbReference>
<evidence type="ECO:0000256" key="3">
    <source>
        <dbReference type="ARBA" id="ARBA00023242"/>
    </source>
</evidence>
<feature type="domain" description="Xylanolytic transcriptional activator regulatory" evidence="4">
    <location>
        <begin position="297"/>
        <end position="369"/>
    </location>
</feature>
<accession>A0AAV9MRY2</accession>
<dbReference type="RefSeq" id="XP_064699879.1">
    <property type="nucleotide sequence ID" value="XM_064855460.1"/>
</dbReference>
<dbReference type="GO" id="GO:0008270">
    <property type="term" value="F:zinc ion binding"/>
    <property type="evidence" value="ECO:0007669"/>
    <property type="project" value="InterPro"/>
</dbReference>